<dbReference type="EMBL" id="JANPWB010000009">
    <property type="protein sequence ID" value="KAJ1153718.1"/>
    <property type="molecule type" value="Genomic_DNA"/>
</dbReference>
<evidence type="ECO:0000313" key="2">
    <source>
        <dbReference type="EMBL" id="KAJ1153718.1"/>
    </source>
</evidence>
<gene>
    <name evidence="2" type="ORF">NDU88_006476</name>
</gene>
<evidence type="ECO:0000313" key="3">
    <source>
        <dbReference type="Proteomes" id="UP001066276"/>
    </source>
</evidence>
<comment type="caution">
    <text evidence="2">The sequence shown here is derived from an EMBL/GenBank/DDBJ whole genome shotgun (WGS) entry which is preliminary data.</text>
</comment>
<feature type="compositionally biased region" description="Basic and acidic residues" evidence="1">
    <location>
        <begin position="73"/>
        <end position="82"/>
    </location>
</feature>
<proteinExistence type="predicted"/>
<organism evidence="2 3">
    <name type="scientific">Pleurodeles waltl</name>
    <name type="common">Iberian ribbed newt</name>
    <dbReference type="NCBI Taxonomy" id="8319"/>
    <lineage>
        <taxon>Eukaryota</taxon>
        <taxon>Metazoa</taxon>
        <taxon>Chordata</taxon>
        <taxon>Craniata</taxon>
        <taxon>Vertebrata</taxon>
        <taxon>Euteleostomi</taxon>
        <taxon>Amphibia</taxon>
        <taxon>Batrachia</taxon>
        <taxon>Caudata</taxon>
        <taxon>Salamandroidea</taxon>
        <taxon>Salamandridae</taxon>
        <taxon>Pleurodelinae</taxon>
        <taxon>Pleurodeles</taxon>
    </lineage>
</organism>
<dbReference type="Proteomes" id="UP001066276">
    <property type="component" value="Chromosome 5"/>
</dbReference>
<feature type="region of interest" description="Disordered" evidence="1">
    <location>
        <begin position="31"/>
        <end position="82"/>
    </location>
</feature>
<sequence length="159" mass="18211">MSAEINPEVKGSKRITEESVFCAKKEVMKDVAEREKQERNGSAISMETRATETPTRASRIEPATTSGRTKNQSRRDVANADTDHLRKGILMRVWVYPFTPNPFQDNKGKDKCTYLCIRFSIFFWGPTTERRPTNDPLQMKEETIKGIIQPERNKTGKEA</sequence>
<keyword evidence="3" id="KW-1185">Reference proteome</keyword>
<evidence type="ECO:0000256" key="1">
    <source>
        <dbReference type="SAM" id="MobiDB-lite"/>
    </source>
</evidence>
<name>A0AAV7RS06_PLEWA</name>
<dbReference type="AlphaFoldDB" id="A0AAV7RS06"/>
<protein>
    <submittedName>
        <fullName evidence="2">Uncharacterized protein</fullName>
    </submittedName>
</protein>
<accession>A0AAV7RS06</accession>
<reference evidence="2" key="1">
    <citation type="journal article" date="2022" name="bioRxiv">
        <title>Sequencing and chromosome-scale assembly of the giantPleurodeles waltlgenome.</title>
        <authorList>
            <person name="Brown T."/>
            <person name="Elewa A."/>
            <person name="Iarovenko S."/>
            <person name="Subramanian E."/>
            <person name="Araus A.J."/>
            <person name="Petzold A."/>
            <person name="Susuki M."/>
            <person name="Suzuki K.-i.T."/>
            <person name="Hayashi T."/>
            <person name="Toyoda A."/>
            <person name="Oliveira C."/>
            <person name="Osipova E."/>
            <person name="Leigh N.D."/>
            <person name="Simon A."/>
            <person name="Yun M.H."/>
        </authorList>
    </citation>
    <scope>NUCLEOTIDE SEQUENCE</scope>
    <source>
        <strain evidence="2">20211129_DDA</strain>
        <tissue evidence="2">Liver</tissue>
    </source>
</reference>